<evidence type="ECO:0000259" key="2">
    <source>
        <dbReference type="PROSITE" id="PS51329"/>
    </source>
</evidence>
<dbReference type="AlphaFoldDB" id="A0A0C7N7L7"/>
<dbReference type="Proteomes" id="UP000054304">
    <property type="component" value="Unassembled WGS sequence"/>
</dbReference>
<reference evidence="3 4" key="1">
    <citation type="submission" date="2014-12" db="EMBL/GenBank/DDBJ databases">
        <authorList>
            <person name="Neuveglise Cecile"/>
        </authorList>
    </citation>
    <scope>NUCLEOTIDE SEQUENCE [LARGE SCALE GENOMIC DNA]</scope>
    <source>
        <strain evidence="3 4">CBS 12615</strain>
    </source>
</reference>
<dbReference type="InterPro" id="IPR017901">
    <property type="entry name" value="C-CAP_CF_C-like"/>
</dbReference>
<evidence type="ECO:0000256" key="1">
    <source>
        <dbReference type="SAM" id="MobiDB-lite"/>
    </source>
</evidence>
<dbReference type="Gene3D" id="2.160.20.70">
    <property type="match status" value="1"/>
</dbReference>
<keyword evidence="4" id="KW-1185">Reference proteome</keyword>
<dbReference type="PROSITE" id="PS51329">
    <property type="entry name" value="C_CAP_COFACTOR_C"/>
    <property type="match status" value="1"/>
</dbReference>
<dbReference type="PANTHER" id="PTHR15139">
    <property type="entry name" value="TUBULIN FOLDING COFACTOR C"/>
    <property type="match status" value="1"/>
</dbReference>
<dbReference type="GO" id="GO:0007021">
    <property type="term" value="P:tubulin complex assembly"/>
    <property type="evidence" value="ECO:0007669"/>
    <property type="project" value="TreeGrafter"/>
</dbReference>
<feature type="region of interest" description="Disordered" evidence="1">
    <location>
        <begin position="86"/>
        <end position="107"/>
    </location>
</feature>
<dbReference type="InterPro" id="IPR027684">
    <property type="entry name" value="TBCC"/>
</dbReference>
<protein>
    <submittedName>
        <fullName evidence="3">LALA0S05e07184g1_1</fullName>
    </submittedName>
</protein>
<evidence type="ECO:0000313" key="3">
    <source>
        <dbReference type="EMBL" id="CEP62507.1"/>
    </source>
</evidence>
<feature type="domain" description="C-CAP/cofactor C-like" evidence="2">
    <location>
        <begin position="117"/>
        <end position="266"/>
    </location>
</feature>
<dbReference type="EMBL" id="LN736364">
    <property type="protein sequence ID" value="CEP62507.1"/>
    <property type="molecule type" value="Genomic_DNA"/>
</dbReference>
<dbReference type="HOGENOM" id="CLU_095426_0_0_1"/>
<dbReference type="STRING" id="1245769.A0A0C7N7L7"/>
<gene>
    <name evidence="3" type="ORF">LALA0_S05e07184g</name>
</gene>
<proteinExistence type="predicted"/>
<feature type="compositionally biased region" description="Basic and acidic residues" evidence="1">
    <location>
        <begin position="92"/>
        <end position="101"/>
    </location>
</feature>
<dbReference type="GeneID" id="34685977"/>
<dbReference type="GO" id="GO:0007023">
    <property type="term" value="P:post-chaperonin tubulin folding pathway"/>
    <property type="evidence" value="ECO:0007669"/>
    <property type="project" value="InterPro"/>
</dbReference>
<sequence length="285" mass="32201">MRDNTSDLTPAEFSKVFGNACNVIEQKTGQKTSASLLKRDVMELFALLRSVSDSISAYDREKYNSRLTRLLKQITAADTSATTRKFQFKTRPQKDQKRDETYVQDTPNLSDKSIGSPKCIGKTLEYRIGGVYENLEKCSLTFGSEESNEKLDSAAILIRSCHKSVINFKAMPFVHGSVYIENAQHCIILFRLPESSQIQIRLHELENCDIYMVRVGLPHQSIVLENCTGLRFHGDMRKCTKIHDFSSVGKTNSSEHPNYQYESFDLCNFDTPALVELVSGSESSI</sequence>
<evidence type="ECO:0000313" key="4">
    <source>
        <dbReference type="Proteomes" id="UP000054304"/>
    </source>
</evidence>
<dbReference type="GO" id="GO:0005737">
    <property type="term" value="C:cytoplasm"/>
    <property type="evidence" value="ECO:0007669"/>
    <property type="project" value="TreeGrafter"/>
</dbReference>
<accession>A0A0C7N7L7</accession>
<name>A0A0C7N7L7_9SACH</name>
<dbReference type="InterPro" id="IPR016098">
    <property type="entry name" value="CAP/MinC_C"/>
</dbReference>
<dbReference type="RefSeq" id="XP_022628733.1">
    <property type="nucleotide sequence ID" value="XM_022772406.1"/>
</dbReference>
<organism evidence="3 4">
    <name type="scientific">Lachancea lanzarotensis</name>
    <dbReference type="NCBI Taxonomy" id="1245769"/>
    <lineage>
        <taxon>Eukaryota</taxon>
        <taxon>Fungi</taxon>
        <taxon>Dikarya</taxon>
        <taxon>Ascomycota</taxon>
        <taxon>Saccharomycotina</taxon>
        <taxon>Saccharomycetes</taxon>
        <taxon>Saccharomycetales</taxon>
        <taxon>Saccharomycetaceae</taxon>
        <taxon>Lachancea</taxon>
    </lineage>
</organism>
<dbReference type="OrthoDB" id="4035763at2759"/>
<dbReference type="PANTHER" id="PTHR15139:SF0">
    <property type="entry name" value="TUBULIN-SPECIFIC CHAPERONE C"/>
    <property type="match status" value="1"/>
</dbReference>